<gene>
    <name evidence="2" type="primary">ydaF_2</name>
    <name evidence="2" type="ORF">RS82_03085</name>
</gene>
<keyword evidence="3" id="KW-1185">Reference proteome</keyword>
<dbReference type="EMBL" id="JYJA01000038">
    <property type="protein sequence ID" value="KJL41168.1"/>
    <property type="molecule type" value="Genomic_DNA"/>
</dbReference>
<dbReference type="InterPro" id="IPR016181">
    <property type="entry name" value="Acyl_CoA_acyltransferase"/>
</dbReference>
<dbReference type="InterPro" id="IPR000182">
    <property type="entry name" value="GNAT_dom"/>
</dbReference>
<dbReference type="Gene3D" id="3.40.630.30">
    <property type="match status" value="1"/>
</dbReference>
<dbReference type="Pfam" id="PF13302">
    <property type="entry name" value="Acetyltransf_3"/>
    <property type="match status" value="1"/>
</dbReference>
<dbReference type="OrthoDB" id="9795188at2"/>
<dbReference type="RefSeq" id="WP_045300940.1">
    <property type="nucleotide sequence ID" value="NZ_JYJA01000038.1"/>
</dbReference>
<keyword evidence="2" id="KW-0808">Transferase</keyword>
<dbReference type="CDD" id="cd04301">
    <property type="entry name" value="NAT_SF"/>
    <property type="match status" value="1"/>
</dbReference>
<dbReference type="PANTHER" id="PTHR43441:SF10">
    <property type="entry name" value="ACETYLTRANSFERASE"/>
    <property type="match status" value="1"/>
</dbReference>
<dbReference type="AlphaFoldDB" id="A0A0M2H4D7"/>
<name>A0A0M2H4D7_MICTR</name>
<keyword evidence="2" id="KW-0012">Acyltransferase</keyword>
<sequence>MEPVTLRTTRLELSAPRVEDVDAVYVACQDPGIQRYTRVPSPYAREDAEKFIDAVAEQWAGELHRTWVIRDGATLVGTIGFYRLDGQGNGEIGYWIAPDQRGGGRLREAANAVIDWAFSTDGAGLTRIEWRAVVGNEPSARVARALGFRFEGTLRQALVSAKHRDDGWIAGLLKTDERMPQPWPVLDD</sequence>
<dbReference type="PANTHER" id="PTHR43441">
    <property type="entry name" value="RIBOSOMAL-PROTEIN-SERINE ACETYLTRANSFERASE"/>
    <property type="match status" value="1"/>
</dbReference>
<evidence type="ECO:0000313" key="2">
    <source>
        <dbReference type="EMBL" id="KJL41168.1"/>
    </source>
</evidence>
<dbReference type="GO" id="GO:0005737">
    <property type="term" value="C:cytoplasm"/>
    <property type="evidence" value="ECO:0007669"/>
    <property type="project" value="TreeGrafter"/>
</dbReference>
<dbReference type="SUPFAM" id="SSF55729">
    <property type="entry name" value="Acyl-CoA N-acyltransferases (Nat)"/>
    <property type="match status" value="1"/>
</dbReference>
<feature type="domain" description="N-acetyltransferase" evidence="1">
    <location>
        <begin position="11"/>
        <end position="166"/>
    </location>
</feature>
<dbReference type="GO" id="GO:1990189">
    <property type="term" value="F:protein N-terminal-serine acetyltransferase activity"/>
    <property type="evidence" value="ECO:0007669"/>
    <property type="project" value="TreeGrafter"/>
</dbReference>
<comment type="caution">
    <text evidence="2">The sequence shown here is derived from an EMBL/GenBank/DDBJ whole genome shotgun (WGS) entry which is preliminary data.</text>
</comment>
<protein>
    <submittedName>
        <fullName evidence="2">Putative ribosomal N-acetyltransferase YdaF</fullName>
        <ecNumber evidence="2">2.3.1.-</ecNumber>
    </submittedName>
</protein>
<organism evidence="2 3">
    <name type="scientific">Microbacterium trichothecenolyticum</name>
    <name type="common">Aureobacterium trichothecenolyticum</name>
    <dbReference type="NCBI Taxonomy" id="69370"/>
    <lineage>
        <taxon>Bacteria</taxon>
        <taxon>Bacillati</taxon>
        <taxon>Actinomycetota</taxon>
        <taxon>Actinomycetes</taxon>
        <taxon>Micrococcales</taxon>
        <taxon>Microbacteriaceae</taxon>
        <taxon>Microbacterium</taxon>
    </lineage>
</organism>
<dbReference type="PROSITE" id="PS51186">
    <property type="entry name" value="GNAT"/>
    <property type="match status" value="1"/>
</dbReference>
<dbReference type="Proteomes" id="UP000034098">
    <property type="component" value="Unassembled WGS sequence"/>
</dbReference>
<dbReference type="PATRIC" id="fig|69370.6.peg.3139"/>
<reference evidence="2 3" key="1">
    <citation type="submission" date="2015-02" db="EMBL/GenBank/DDBJ databases">
        <title>Draft genome sequences of ten Microbacterium spp. with emphasis on heavy metal contaminated environments.</title>
        <authorList>
            <person name="Corretto E."/>
        </authorList>
    </citation>
    <scope>NUCLEOTIDE SEQUENCE [LARGE SCALE GENOMIC DNA]</scope>
    <source>
        <strain evidence="2 3">DSM 8608</strain>
    </source>
</reference>
<evidence type="ECO:0000313" key="3">
    <source>
        <dbReference type="Proteomes" id="UP000034098"/>
    </source>
</evidence>
<dbReference type="InterPro" id="IPR051908">
    <property type="entry name" value="Ribosomal_N-acetyltransferase"/>
</dbReference>
<dbReference type="GO" id="GO:0008999">
    <property type="term" value="F:protein-N-terminal-alanine acetyltransferase activity"/>
    <property type="evidence" value="ECO:0007669"/>
    <property type="project" value="TreeGrafter"/>
</dbReference>
<evidence type="ECO:0000259" key="1">
    <source>
        <dbReference type="PROSITE" id="PS51186"/>
    </source>
</evidence>
<accession>A0A0M2H4D7</accession>
<proteinExistence type="predicted"/>
<dbReference type="EC" id="2.3.1.-" evidence="2"/>